<comment type="catalytic activity">
    <reaction evidence="13">
        <text>Couples ATP hydrolysis with the unwinding of duplex DNA by translocating in the 3'-5' direction.</text>
        <dbReference type="EC" id="5.6.2.4"/>
    </reaction>
</comment>
<dbReference type="EMBL" id="QFFN01000018">
    <property type="protein sequence ID" value="PWG59553.1"/>
    <property type="molecule type" value="Genomic_DNA"/>
</dbReference>
<dbReference type="GO" id="GO:0009378">
    <property type="term" value="F:four-way junction helicase activity"/>
    <property type="evidence" value="ECO:0007669"/>
    <property type="project" value="TreeGrafter"/>
</dbReference>
<evidence type="ECO:0000259" key="19">
    <source>
        <dbReference type="PROSITE" id="PS51192"/>
    </source>
</evidence>
<keyword evidence="4" id="KW-0479">Metal-binding</keyword>
<comment type="cofactor">
    <cofactor evidence="1">
        <name>Mg(2+)</name>
        <dbReference type="ChEBI" id="CHEBI:18420"/>
    </cofactor>
</comment>
<dbReference type="GO" id="GO:0043590">
    <property type="term" value="C:bacterial nucleoid"/>
    <property type="evidence" value="ECO:0007669"/>
    <property type="project" value="TreeGrafter"/>
</dbReference>
<dbReference type="SMART" id="SM00341">
    <property type="entry name" value="HRDC"/>
    <property type="match status" value="1"/>
</dbReference>
<organism evidence="21 22">
    <name type="scientific">Bifidobacterium catulorum</name>
    <dbReference type="NCBI Taxonomy" id="1630173"/>
    <lineage>
        <taxon>Bacteria</taxon>
        <taxon>Bacillati</taxon>
        <taxon>Actinomycetota</taxon>
        <taxon>Actinomycetes</taxon>
        <taxon>Bifidobacteriales</taxon>
        <taxon>Bifidobacteriaceae</taxon>
        <taxon>Bifidobacterium</taxon>
    </lineage>
</organism>
<comment type="similarity">
    <text evidence="3">Belongs to the helicase family. RecQ subfamily.</text>
</comment>
<dbReference type="GO" id="GO:0006281">
    <property type="term" value="P:DNA repair"/>
    <property type="evidence" value="ECO:0007669"/>
    <property type="project" value="UniProtKB-KW"/>
</dbReference>
<dbReference type="GO" id="GO:0043138">
    <property type="term" value="F:3'-5' DNA helicase activity"/>
    <property type="evidence" value="ECO:0007669"/>
    <property type="project" value="UniProtKB-EC"/>
</dbReference>
<dbReference type="Pfam" id="PF00570">
    <property type="entry name" value="HRDC"/>
    <property type="match status" value="1"/>
</dbReference>
<accession>A0A2U2MRT7</accession>
<dbReference type="Gene3D" id="1.10.10.10">
    <property type="entry name" value="Winged helix-like DNA-binding domain superfamily/Winged helix DNA-binding domain"/>
    <property type="match status" value="1"/>
</dbReference>
<dbReference type="Pfam" id="PF16124">
    <property type="entry name" value="RecQ_Zn_bind"/>
    <property type="match status" value="1"/>
</dbReference>
<feature type="domain" description="HRDC" evidence="18">
    <location>
        <begin position="558"/>
        <end position="638"/>
    </location>
</feature>
<keyword evidence="7" id="KW-0378">Hydrolase</keyword>
<feature type="compositionally biased region" description="Gly residues" evidence="17">
    <location>
        <begin position="536"/>
        <end position="546"/>
    </location>
</feature>
<dbReference type="InterPro" id="IPR027417">
    <property type="entry name" value="P-loop_NTPase"/>
</dbReference>
<dbReference type="PANTHER" id="PTHR13710:SF105">
    <property type="entry name" value="ATP-DEPENDENT DNA HELICASE Q1"/>
    <property type="match status" value="1"/>
</dbReference>
<keyword evidence="11" id="KW-0234">DNA repair</keyword>
<dbReference type="GO" id="GO:0016787">
    <property type="term" value="F:hydrolase activity"/>
    <property type="evidence" value="ECO:0007669"/>
    <property type="project" value="UniProtKB-KW"/>
</dbReference>
<evidence type="ECO:0000256" key="13">
    <source>
        <dbReference type="ARBA" id="ARBA00034617"/>
    </source>
</evidence>
<evidence type="ECO:0000313" key="22">
    <source>
        <dbReference type="Proteomes" id="UP000245753"/>
    </source>
</evidence>
<dbReference type="CDD" id="cd17920">
    <property type="entry name" value="DEXHc_RecQ"/>
    <property type="match status" value="1"/>
</dbReference>
<evidence type="ECO:0000256" key="10">
    <source>
        <dbReference type="ARBA" id="ARBA00023125"/>
    </source>
</evidence>
<dbReference type="EC" id="5.6.2.4" evidence="14"/>
<evidence type="ECO:0000256" key="9">
    <source>
        <dbReference type="ARBA" id="ARBA00022840"/>
    </source>
</evidence>
<dbReference type="InterPro" id="IPR014001">
    <property type="entry name" value="Helicase_ATP-bd"/>
</dbReference>
<evidence type="ECO:0000256" key="1">
    <source>
        <dbReference type="ARBA" id="ARBA00001946"/>
    </source>
</evidence>
<gene>
    <name evidence="21" type="ORF">DF200_07080</name>
</gene>
<dbReference type="InterPro" id="IPR018982">
    <property type="entry name" value="RQC_domain"/>
</dbReference>
<dbReference type="SUPFAM" id="SSF46785">
    <property type="entry name" value="Winged helix' DNA-binding domain"/>
    <property type="match status" value="1"/>
</dbReference>
<dbReference type="SMART" id="SM00487">
    <property type="entry name" value="DEXDc"/>
    <property type="match status" value="1"/>
</dbReference>
<dbReference type="GO" id="GO:0003677">
    <property type="term" value="F:DNA binding"/>
    <property type="evidence" value="ECO:0007669"/>
    <property type="project" value="UniProtKB-KW"/>
</dbReference>
<dbReference type="InterPro" id="IPR004589">
    <property type="entry name" value="DNA_helicase_ATP-dep_RecQ"/>
</dbReference>
<dbReference type="InterPro" id="IPR032284">
    <property type="entry name" value="RecQ_Zn-bd"/>
</dbReference>
<evidence type="ECO:0000256" key="16">
    <source>
        <dbReference type="ARBA" id="ARBA00044550"/>
    </source>
</evidence>
<dbReference type="FunFam" id="3.40.50.300:FF:001456">
    <property type="entry name" value="ATP-dependent DNA helicase"/>
    <property type="match status" value="1"/>
</dbReference>
<evidence type="ECO:0000259" key="20">
    <source>
        <dbReference type="PROSITE" id="PS51194"/>
    </source>
</evidence>
<dbReference type="Gene3D" id="1.10.150.80">
    <property type="entry name" value="HRDC domain"/>
    <property type="match status" value="1"/>
</dbReference>
<dbReference type="Pfam" id="PF09382">
    <property type="entry name" value="RQC"/>
    <property type="match status" value="1"/>
</dbReference>
<dbReference type="AlphaFoldDB" id="A0A2U2MRT7"/>
<dbReference type="PROSITE" id="PS50967">
    <property type="entry name" value="HRDC"/>
    <property type="match status" value="1"/>
</dbReference>
<evidence type="ECO:0000256" key="7">
    <source>
        <dbReference type="ARBA" id="ARBA00022801"/>
    </source>
</evidence>
<dbReference type="Gene3D" id="3.40.50.300">
    <property type="entry name" value="P-loop containing nucleotide triphosphate hydrolases"/>
    <property type="match status" value="2"/>
</dbReference>
<feature type="region of interest" description="Disordered" evidence="17">
    <location>
        <begin position="533"/>
        <end position="555"/>
    </location>
</feature>
<dbReference type="InterPro" id="IPR011545">
    <property type="entry name" value="DEAD/DEAH_box_helicase_dom"/>
</dbReference>
<evidence type="ECO:0000313" key="21">
    <source>
        <dbReference type="EMBL" id="PWG59553.1"/>
    </source>
</evidence>
<dbReference type="Pfam" id="PF00271">
    <property type="entry name" value="Helicase_C"/>
    <property type="match status" value="1"/>
</dbReference>
<protein>
    <recommendedName>
        <fullName evidence="15">ATP-dependent DNA helicase RecQ</fullName>
        <ecNumber evidence="14">5.6.2.4</ecNumber>
    </recommendedName>
    <alternativeName>
        <fullName evidence="16">DNA 3'-5' helicase RecQ</fullName>
    </alternativeName>
</protein>
<comment type="caution">
    <text evidence="21">The sequence shown here is derived from an EMBL/GenBank/DDBJ whole genome shotgun (WGS) entry which is preliminary data.</text>
</comment>
<dbReference type="Pfam" id="PF00270">
    <property type="entry name" value="DEAD"/>
    <property type="match status" value="1"/>
</dbReference>
<dbReference type="SMART" id="SM00956">
    <property type="entry name" value="RQC"/>
    <property type="match status" value="1"/>
</dbReference>
<dbReference type="CDD" id="cd18794">
    <property type="entry name" value="SF2_C_RecQ"/>
    <property type="match status" value="1"/>
</dbReference>
<dbReference type="InterPro" id="IPR001650">
    <property type="entry name" value="Helicase_C-like"/>
</dbReference>
<dbReference type="Proteomes" id="UP000245753">
    <property type="component" value="Unassembled WGS sequence"/>
</dbReference>
<dbReference type="FunFam" id="1.10.150.80:FF:000002">
    <property type="entry name" value="ATP-dependent DNA helicase RecQ"/>
    <property type="match status" value="1"/>
</dbReference>
<dbReference type="PROSITE" id="PS51194">
    <property type="entry name" value="HELICASE_CTER"/>
    <property type="match status" value="1"/>
</dbReference>
<dbReference type="PROSITE" id="PS51192">
    <property type="entry name" value="HELICASE_ATP_BIND_1"/>
    <property type="match status" value="1"/>
</dbReference>
<evidence type="ECO:0000256" key="3">
    <source>
        <dbReference type="ARBA" id="ARBA00005446"/>
    </source>
</evidence>
<name>A0A2U2MRT7_9BIFI</name>
<keyword evidence="6" id="KW-0227">DNA damage</keyword>
<dbReference type="GO" id="GO:0005737">
    <property type="term" value="C:cytoplasm"/>
    <property type="evidence" value="ECO:0007669"/>
    <property type="project" value="TreeGrafter"/>
</dbReference>
<feature type="domain" description="Helicase ATP-binding" evidence="19">
    <location>
        <begin position="28"/>
        <end position="197"/>
    </location>
</feature>
<dbReference type="GO" id="GO:0046872">
    <property type="term" value="F:metal ion binding"/>
    <property type="evidence" value="ECO:0007669"/>
    <property type="project" value="UniProtKB-KW"/>
</dbReference>
<evidence type="ECO:0000256" key="15">
    <source>
        <dbReference type="ARBA" id="ARBA00044535"/>
    </source>
</evidence>
<dbReference type="OrthoDB" id="9760034at2"/>
<dbReference type="SUPFAM" id="SSF47819">
    <property type="entry name" value="HRDC-like"/>
    <property type="match status" value="1"/>
</dbReference>
<dbReference type="FunFam" id="3.40.50.300:FF:001389">
    <property type="entry name" value="ATP-dependent DNA helicase RecQ"/>
    <property type="match status" value="1"/>
</dbReference>
<dbReference type="RefSeq" id="WP_109137578.1">
    <property type="nucleotide sequence ID" value="NZ_QFFN01000018.1"/>
</dbReference>
<keyword evidence="9" id="KW-0067">ATP-binding</keyword>
<dbReference type="InterPro" id="IPR002121">
    <property type="entry name" value="HRDC_dom"/>
</dbReference>
<dbReference type="InterPro" id="IPR036388">
    <property type="entry name" value="WH-like_DNA-bd_sf"/>
</dbReference>
<evidence type="ECO:0000256" key="4">
    <source>
        <dbReference type="ARBA" id="ARBA00022723"/>
    </source>
</evidence>
<dbReference type="GO" id="GO:0005524">
    <property type="term" value="F:ATP binding"/>
    <property type="evidence" value="ECO:0007669"/>
    <property type="project" value="UniProtKB-KW"/>
</dbReference>
<keyword evidence="12" id="KW-0413">Isomerase</keyword>
<evidence type="ECO:0000259" key="18">
    <source>
        <dbReference type="PROSITE" id="PS50967"/>
    </source>
</evidence>
<evidence type="ECO:0000256" key="11">
    <source>
        <dbReference type="ARBA" id="ARBA00023204"/>
    </source>
</evidence>
<evidence type="ECO:0000256" key="5">
    <source>
        <dbReference type="ARBA" id="ARBA00022741"/>
    </source>
</evidence>
<keyword evidence="22" id="KW-1185">Reference proteome</keyword>
<proteinExistence type="inferred from homology"/>
<dbReference type="GO" id="GO:0006310">
    <property type="term" value="P:DNA recombination"/>
    <property type="evidence" value="ECO:0007669"/>
    <property type="project" value="InterPro"/>
</dbReference>
<dbReference type="SUPFAM" id="SSF52540">
    <property type="entry name" value="P-loop containing nucleoside triphosphate hydrolases"/>
    <property type="match status" value="1"/>
</dbReference>
<dbReference type="InterPro" id="IPR036390">
    <property type="entry name" value="WH_DNA-bd_sf"/>
</dbReference>
<evidence type="ECO:0000256" key="2">
    <source>
        <dbReference type="ARBA" id="ARBA00001947"/>
    </source>
</evidence>
<dbReference type="NCBIfam" id="TIGR00614">
    <property type="entry name" value="recQ_fam"/>
    <property type="match status" value="1"/>
</dbReference>
<evidence type="ECO:0000256" key="14">
    <source>
        <dbReference type="ARBA" id="ARBA00034808"/>
    </source>
</evidence>
<sequence>MADMNDARAALKHYFGYDGFRPGQEPLIAAILAGRDALGVMPTGAGKSICYQIPSVLLGGITVVVSPLVSLMADQVAALEDNGIHAVYVNSTQSLDEQSAALAEAASGRCDAVYVAPERLGTQQFTNFAARTRIALLAIDEAHCVSQWGQDFRPAYLGIGDFIAALPYRPVVAAFTATATERVRHDIIDLVGLRNPQVSVTGFDRPNLYFDVIKAVPSVKRQWIERYVTARPDESGIIYCATRKETEALADDLRDRGIAAACYHAGLPAEERSQAQRDFVNDEVHVVVATNAFGMGIDKSNVRYVVHHNMPDSIEAYYQEAGRAGRDGEPARCTLLWSDGDINTRRRFIDRENDNERLSDDEAEVIRNRRRVLLDVMIGYCRTTDCLHRYITSYFGETDAGPCSGCSNCDGEFETIDVTRIAVAVSRCLHDIRELLGTDRDGRPGCLGAGKITQMLRGSDAQEMHDWRHLDSADSYGALEDVPAARIRDVISQMASDGYLRIRDGKYPLVDYGERAAETARTDFHMVIKQVERPVSGGGPASGGASRGARSAAPAELSDADAELFERLRGLRTEIAREIGKPPYIVFSDKSLRGMCELKPTDDAGFLAVNGVGQHKLELYGERFLAVIREFAGAGFGGDGR</sequence>
<dbReference type="InterPro" id="IPR010997">
    <property type="entry name" value="HRDC-like_sf"/>
</dbReference>
<dbReference type="GO" id="GO:0030894">
    <property type="term" value="C:replisome"/>
    <property type="evidence" value="ECO:0007669"/>
    <property type="project" value="TreeGrafter"/>
</dbReference>
<keyword evidence="8 21" id="KW-0347">Helicase</keyword>
<evidence type="ECO:0000256" key="8">
    <source>
        <dbReference type="ARBA" id="ARBA00022806"/>
    </source>
</evidence>
<reference evidence="21 22" key="1">
    <citation type="journal article" date="2018" name="Int. J. Syst. Evol. Microbiol.">
        <title>Bifidobacterium catulorum sp. nov., a novel taxon from the faeces of the baby common marmoset (Callithrix jacchus).</title>
        <authorList>
            <person name="Modesto M."/>
            <person name="Michelini S."/>
            <person name="Oki K."/>
            <person name="Biavati B."/>
            <person name="Watanabe K."/>
            <person name="Mattarelli P."/>
        </authorList>
    </citation>
    <scope>NUCLEOTIDE SEQUENCE [LARGE SCALE GENOMIC DNA]</scope>
    <source>
        <strain evidence="21 22">MRM 8.19</strain>
    </source>
</reference>
<keyword evidence="10" id="KW-0238">DNA-binding</keyword>
<dbReference type="SMART" id="SM00490">
    <property type="entry name" value="HELICc"/>
    <property type="match status" value="1"/>
</dbReference>
<dbReference type="PANTHER" id="PTHR13710">
    <property type="entry name" value="DNA HELICASE RECQ FAMILY MEMBER"/>
    <property type="match status" value="1"/>
</dbReference>
<comment type="cofactor">
    <cofactor evidence="2">
        <name>Zn(2+)</name>
        <dbReference type="ChEBI" id="CHEBI:29105"/>
    </cofactor>
</comment>
<evidence type="ECO:0000256" key="12">
    <source>
        <dbReference type="ARBA" id="ARBA00023235"/>
    </source>
</evidence>
<evidence type="ECO:0000256" key="17">
    <source>
        <dbReference type="SAM" id="MobiDB-lite"/>
    </source>
</evidence>
<keyword evidence="5" id="KW-0547">Nucleotide-binding</keyword>
<evidence type="ECO:0000256" key="6">
    <source>
        <dbReference type="ARBA" id="ARBA00022763"/>
    </source>
</evidence>
<dbReference type="GO" id="GO:0006260">
    <property type="term" value="P:DNA replication"/>
    <property type="evidence" value="ECO:0007669"/>
    <property type="project" value="InterPro"/>
</dbReference>
<dbReference type="InterPro" id="IPR044876">
    <property type="entry name" value="HRDC_dom_sf"/>
</dbReference>
<feature type="domain" description="Helicase C-terminal" evidence="20">
    <location>
        <begin position="211"/>
        <end position="373"/>
    </location>
</feature>